<evidence type="ECO:0000256" key="9">
    <source>
        <dbReference type="PROSITE-ProRule" id="PRU00284"/>
    </source>
</evidence>
<evidence type="ECO:0000256" key="10">
    <source>
        <dbReference type="SAM" id="MobiDB-lite"/>
    </source>
</evidence>
<keyword evidence="14" id="KW-1185">Reference proteome</keyword>
<gene>
    <name evidence="13" type="ORF">H5P27_02795</name>
</gene>
<evidence type="ECO:0000256" key="6">
    <source>
        <dbReference type="ARBA" id="ARBA00023136"/>
    </source>
</evidence>
<dbReference type="Pfam" id="PF02203">
    <property type="entry name" value="TarH"/>
    <property type="match status" value="1"/>
</dbReference>
<dbReference type="GO" id="GO:0007165">
    <property type="term" value="P:signal transduction"/>
    <property type="evidence" value="ECO:0007669"/>
    <property type="project" value="UniProtKB-KW"/>
</dbReference>
<dbReference type="RefSeq" id="WP_185658853.1">
    <property type="nucleotide sequence ID" value="NZ_CAWPOO010000005.1"/>
</dbReference>
<evidence type="ECO:0000256" key="2">
    <source>
        <dbReference type="ARBA" id="ARBA00022475"/>
    </source>
</evidence>
<dbReference type="GO" id="GO:0006935">
    <property type="term" value="P:chemotaxis"/>
    <property type="evidence" value="ECO:0007669"/>
    <property type="project" value="UniProtKB-KW"/>
</dbReference>
<dbReference type="GO" id="GO:0005886">
    <property type="term" value="C:plasma membrane"/>
    <property type="evidence" value="ECO:0007669"/>
    <property type="project" value="UniProtKB-SubCell"/>
</dbReference>
<accession>A0A7X1B5K4</accession>
<keyword evidence="3" id="KW-0145">Chemotaxis</keyword>
<keyword evidence="7 9" id="KW-0807">Transducer</keyword>
<comment type="subcellular location">
    <subcellularLocation>
        <location evidence="1">Cell membrane</location>
        <topology evidence="1">Multi-pass membrane protein</topology>
    </subcellularLocation>
</comment>
<feature type="transmembrane region" description="Helical" evidence="11">
    <location>
        <begin position="12"/>
        <end position="30"/>
    </location>
</feature>
<evidence type="ECO:0000256" key="1">
    <source>
        <dbReference type="ARBA" id="ARBA00004651"/>
    </source>
</evidence>
<dbReference type="Gene3D" id="1.10.287.950">
    <property type="entry name" value="Methyl-accepting chemotaxis protein"/>
    <property type="match status" value="1"/>
</dbReference>
<dbReference type="InterPro" id="IPR003122">
    <property type="entry name" value="Tar_rcpt_lig-bd"/>
</dbReference>
<name>A0A7X1B5K4_9BACT</name>
<keyword evidence="5 11" id="KW-1133">Transmembrane helix</keyword>
<feature type="compositionally biased region" description="Polar residues" evidence="10">
    <location>
        <begin position="381"/>
        <end position="395"/>
    </location>
</feature>
<feature type="compositionally biased region" description="Polar residues" evidence="10">
    <location>
        <begin position="137"/>
        <end position="168"/>
    </location>
</feature>
<dbReference type="Proteomes" id="UP000526501">
    <property type="component" value="Unassembled WGS sequence"/>
</dbReference>
<comment type="caution">
    <text evidence="13">The sequence shown here is derived from an EMBL/GenBank/DDBJ whole genome shotgun (WGS) entry which is preliminary data.</text>
</comment>
<feature type="domain" description="Methyl-accepting transducer" evidence="12">
    <location>
        <begin position="107"/>
        <end position="336"/>
    </location>
</feature>
<evidence type="ECO:0000256" key="11">
    <source>
        <dbReference type="SAM" id="Phobius"/>
    </source>
</evidence>
<evidence type="ECO:0000256" key="5">
    <source>
        <dbReference type="ARBA" id="ARBA00022989"/>
    </source>
</evidence>
<dbReference type="PANTHER" id="PTHR43531">
    <property type="entry name" value="PROTEIN ICFG"/>
    <property type="match status" value="1"/>
</dbReference>
<feature type="region of interest" description="Disordered" evidence="10">
    <location>
        <begin position="137"/>
        <end position="177"/>
    </location>
</feature>
<proteinExistence type="inferred from homology"/>
<keyword evidence="6 11" id="KW-0472">Membrane</keyword>
<dbReference type="SUPFAM" id="SSF58104">
    <property type="entry name" value="Methyl-accepting chemotaxis protein (MCP) signaling domain"/>
    <property type="match status" value="1"/>
</dbReference>
<evidence type="ECO:0000256" key="4">
    <source>
        <dbReference type="ARBA" id="ARBA00022692"/>
    </source>
</evidence>
<evidence type="ECO:0000313" key="14">
    <source>
        <dbReference type="Proteomes" id="UP000526501"/>
    </source>
</evidence>
<evidence type="ECO:0000313" key="13">
    <source>
        <dbReference type="EMBL" id="MBC2604963.1"/>
    </source>
</evidence>
<dbReference type="InterPro" id="IPR051310">
    <property type="entry name" value="MCP_chemotaxis"/>
</dbReference>
<organism evidence="13 14">
    <name type="scientific">Pelagicoccus albus</name>
    <dbReference type="NCBI Taxonomy" id="415222"/>
    <lineage>
        <taxon>Bacteria</taxon>
        <taxon>Pseudomonadati</taxon>
        <taxon>Verrucomicrobiota</taxon>
        <taxon>Opitutia</taxon>
        <taxon>Puniceicoccales</taxon>
        <taxon>Pelagicoccaceae</taxon>
        <taxon>Pelagicoccus</taxon>
    </lineage>
</organism>
<evidence type="ECO:0000256" key="7">
    <source>
        <dbReference type="ARBA" id="ARBA00023224"/>
    </source>
</evidence>
<protein>
    <submittedName>
        <fullName evidence="13">Tar ligand binding domain-containing protein</fullName>
    </submittedName>
</protein>
<comment type="similarity">
    <text evidence="8">Belongs to the methyl-accepting chemotaxis (MCP) protein family.</text>
</comment>
<dbReference type="PANTHER" id="PTHR43531:SF11">
    <property type="entry name" value="METHYL-ACCEPTING CHEMOTAXIS PROTEIN 3"/>
    <property type="match status" value="1"/>
</dbReference>
<dbReference type="InterPro" id="IPR004089">
    <property type="entry name" value="MCPsignal_dom"/>
</dbReference>
<keyword evidence="2" id="KW-1003">Cell membrane</keyword>
<dbReference type="Pfam" id="PF00015">
    <property type="entry name" value="MCPsignal"/>
    <property type="match status" value="1"/>
</dbReference>
<evidence type="ECO:0000259" key="12">
    <source>
        <dbReference type="PROSITE" id="PS50111"/>
    </source>
</evidence>
<evidence type="ECO:0000256" key="3">
    <source>
        <dbReference type="ARBA" id="ARBA00022500"/>
    </source>
</evidence>
<feature type="transmembrane region" description="Helical" evidence="11">
    <location>
        <begin position="70"/>
        <end position="89"/>
    </location>
</feature>
<dbReference type="EMBL" id="JACHVC010000005">
    <property type="protein sequence ID" value="MBC2604963.1"/>
    <property type="molecule type" value="Genomic_DNA"/>
</dbReference>
<dbReference type="AlphaFoldDB" id="A0A7X1B5K4"/>
<evidence type="ECO:0000256" key="8">
    <source>
        <dbReference type="ARBA" id="ARBA00029447"/>
    </source>
</evidence>
<dbReference type="SMART" id="SM00283">
    <property type="entry name" value="MA"/>
    <property type="match status" value="1"/>
</dbReference>
<sequence>MLKNLSIQARLYSLIGVFASLFLIVGLIGLKGASETRSLVDGIEQKSDLDPQTIEQIEQLATSSSTSLKLTSIALVVGLGATCFFVFNLNASITKPLNEVESSLMAMAEQTGAAASLVSTSSQGLADGSSRQASSIQQTAAALSELSDTTSRTAHNANQARSMANETRSAAEEGSSGMSEMIDAMNAIKSSSDNIANIIKTIDEIAFQTNILALNAAVEAARAGEAGAGFAVVADEVRGLAQRCASAAKDTESQIEDSILRSERGVEISSRVGESFENILSKARSVNDLVEEISTASQEQTQSISQINGAVGELNRDIQVNSSTAEEAASTSEELSSQAETMQHTVMELQRILSGKSPAPIKTSTKKKHDSSDSEMDWSEISRQSNRPQEATFFN</sequence>
<reference evidence="13 14" key="1">
    <citation type="submission" date="2020-07" db="EMBL/GenBank/DDBJ databases">
        <authorList>
            <person name="Feng X."/>
        </authorList>
    </citation>
    <scope>NUCLEOTIDE SEQUENCE [LARGE SCALE GENOMIC DNA]</scope>
    <source>
        <strain evidence="13 14">JCM23202</strain>
    </source>
</reference>
<dbReference type="PROSITE" id="PS50111">
    <property type="entry name" value="CHEMOTAXIS_TRANSDUC_2"/>
    <property type="match status" value="1"/>
</dbReference>
<keyword evidence="4 11" id="KW-0812">Transmembrane</keyword>
<feature type="region of interest" description="Disordered" evidence="10">
    <location>
        <begin position="352"/>
        <end position="395"/>
    </location>
</feature>